<evidence type="ECO:0000256" key="5">
    <source>
        <dbReference type="ARBA" id="ARBA00022723"/>
    </source>
</evidence>
<evidence type="ECO:0000313" key="12">
    <source>
        <dbReference type="EMBL" id="QIE54645.1"/>
    </source>
</evidence>
<evidence type="ECO:0000256" key="11">
    <source>
        <dbReference type="HAMAP-Rule" id="MF_00228"/>
    </source>
</evidence>
<feature type="binding site" evidence="11">
    <location>
        <position position="164"/>
    </location>
    <ligand>
        <name>ATP</name>
        <dbReference type="ChEBI" id="CHEBI:30616"/>
    </ligand>
</feature>
<dbReference type="PRINTS" id="PR01099">
    <property type="entry name" value="HYETHTZKNASE"/>
</dbReference>
<evidence type="ECO:0000256" key="4">
    <source>
        <dbReference type="ARBA" id="ARBA00022679"/>
    </source>
</evidence>
<evidence type="ECO:0000256" key="1">
    <source>
        <dbReference type="ARBA" id="ARBA00001771"/>
    </source>
</evidence>
<keyword evidence="8 11" id="KW-0067">ATP-binding</keyword>
<keyword evidence="4 11" id="KW-0808">Transferase</keyword>
<reference evidence="12 13" key="1">
    <citation type="submission" date="2020-02" db="EMBL/GenBank/DDBJ databases">
        <title>complete genome sequence of Rhodobacteraceae bacterium.</title>
        <authorList>
            <person name="Park J."/>
            <person name="Kim Y.-S."/>
            <person name="Kim K.-H."/>
        </authorList>
    </citation>
    <scope>NUCLEOTIDE SEQUENCE [LARGE SCALE GENOMIC DNA]</scope>
    <source>
        <strain evidence="12 13">RR4-56</strain>
    </source>
</reference>
<feature type="binding site" evidence="11">
    <location>
        <position position="191"/>
    </location>
    <ligand>
        <name>substrate</name>
    </ligand>
</feature>
<evidence type="ECO:0000256" key="6">
    <source>
        <dbReference type="ARBA" id="ARBA00022741"/>
    </source>
</evidence>
<accession>A0A7L5BT40</accession>
<dbReference type="UniPathway" id="UPA00060">
    <property type="reaction ID" value="UER00139"/>
</dbReference>
<dbReference type="SUPFAM" id="SSF53613">
    <property type="entry name" value="Ribokinase-like"/>
    <property type="match status" value="1"/>
</dbReference>
<dbReference type="GO" id="GO:0009229">
    <property type="term" value="P:thiamine diphosphate biosynthetic process"/>
    <property type="evidence" value="ECO:0007669"/>
    <property type="project" value="UniProtKB-UniRule"/>
</dbReference>
<sequence>MKTPGALLEAMRETAPLVQNITNFVSMNVMANVLLAAGASPAMVHAREEAAEFAALASALTINIGTLSPPWVDAMKAAAKTASDAGKPWVLDPVAVGATSYRRQTGAELLALRPGIVRGNASEILALAAEGGAGKGVDSGDTVQTAEAAARAIAGETGGVVAVTGPEDFVTDGARVARVDNGHALMPKVTALGCALTGVVAAFASTAEDPFEATVAALAFYGLAGEKAAARAEGPGSFAVAFLDALATVDGATLDAGARIA</sequence>
<evidence type="ECO:0000256" key="9">
    <source>
        <dbReference type="ARBA" id="ARBA00022842"/>
    </source>
</evidence>
<comment type="function">
    <text evidence="11">Catalyzes the phosphorylation of the hydroxyl group of 4-methyl-5-beta-hydroxyethylthiazole (THZ).</text>
</comment>
<dbReference type="GO" id="GO:0009228">
    <property type="term" value="P:thiamine biosynthetic process"/>
    <property type="evidence" value="ECO:0007669"/>
    <property type="project" value="UniProtKB-KW"/>
</dbReference>
<dbReference type="GO" id="GO:0004417">
    <property type="term" value="F:hydroxyethylthiazole kinase activity"/>
    <property type="evidence" value="ECO:0007669"/>
    <property type="project" value="UniProtKB-UniRule"/>
</dbReference>
<proteinExistence type="inferred from homology"/>
<dbReference type="RefSeq" id="WP_165095225.1">
    <property type="nucleotide sequence ID" value="NZ_CP049056.1"/>
</dbReference>
<dbReference type="EC" id="2.7.1.50" evidence="11"/>
<dbReference type="AlphaFoldDB" id="A0A7L5BT40"/>
<keyword evidence="5 11" id="KW-0479">Metal-binding</keyword>
<evidence type="ECO:0000256" key="8">
    <source>
        <dbReference type="ARBA" id="ARBA00022840"/>
    </source>
</evidence>
<feature type="binding site" evidence="11">
    <location>
        <position position="118"/>
    </location>
    <ligand>
        <name>ATP</name>
        <dbReference type="ChEBI" id="CHEBI:30616"/>
    </ligand>
</feature>
<keyword evidence="13" id="KW-1185">Reference proteome</keyword>
<evidence type="ECO:0000256" key="10">
    <source>
        <dbReference type="ARBA" id="ARBA00022977"/>
    </source>
</evidence>
<dbReference type="EMBL" id="CP049056">
    <property type="protein sequence ID" value="QIE54645.1"/>
    <property type="molecule type" value="Genomic_DNA"/>
</dbReference>
<keyword evidence="7 11" id="KW-0418">Kinase</keyword>
<feature type="binding site" evidence="11">
    <location>
        <position position="43"/>
    </location>
    <ligand>
        <name>substrate</name>
    </ligand>
</feature>
<dbReference type="Pfam" id="PF02110">
    <property type="entry name" value="HK"/>
    <property type="match status" value="1"/>
</dbReference>
<comment type="catalytic activity">
    <reaction evidence="1 11">
        <text>5-(2-hydroxyethyl)-4-methylthiazole + ATP = 4-methyl-5-(2-phosphooxyethyl)-thiazole + ADP + H(+)</text>
        <dbReference type="Rhea" id="RHEA:24212"/>
        <dbReference type="ChEBI" id="CHEBI:15378"/>
        <dbReference type="ChEBI" id="CHEBI:17957"/>
        <dbReference type="ChEBI" id="CHEBI:30616"/>
        <dbReference type="ChEBI" id="CHEBI:58296"/>
        <dbReference type="ChEBI" id="CHEBI:456216"/>
        <dbReference type="EC" id="2.7.1.50"/>
    </reaction>
</comment>
<dbReference type="NCBIfam" id="TIGR00694">
    <property type="entry name" value="thiM"/>
    <property type="match status" value="1"/>
</dbReference>
<keyword evidence="10 11" id="KW-0784">Thiamine biosynthesis</keyword>
<dbReference type="Gene3D" id="3.40.1190.20">
    <property type="match status" value="1"/>
</dbReference>
<gene>
    <name evidence="11 12" type="primary">thiM</name>
    <name evidence="12" type="ORF">G5B40_03830</name>
</gene>
<organism evidence="12 13">
    <name type="scientific">Pikeienuella piscinae</name>
    <dbReference type="NCBI Taxonomy" id="2748098"/>
    <lineage>
        <taxon>Bacteria</taxon>
        <taxon>Pseudomonadati</taxon>
        <taxon>Pseudomonadota</taxon>
        <taxon>Alphaproteobacteria</taxon>
        <taxon>Rhodobacterales</taxon>
        <taxon>Paracoccaceae</taxon>
        <taxon>Pikeienuella</taxon>
    </lineage>
</organism>
<dbReference type="PIRSF" id="PIRSF000513">
    <property type="entry name" value="Thz_kinase"/>
    <property type="match status" value="1"/>
</dbReference>
<protein>
    <recommendedName>
        <fullName evidence="11">Hydroxyethylthiazole kinase</fullName>
        <ecNumber evidence="11">2.7.1.50</ecNumber>
    </recommendedName>
    <alternativeName>
        <fullName evidence="11">4-methyl-5-beta-hydroxyethylthiazole kinase</fullName>
        <shortName evidence="11">TH kinase</shortName>
        <shortName evidence="11">Thz kinase</shortName>
    </alternativeName>
</protein>
<dbReference type="GO" id="GO:0000287">
    <property type="term" value="F:magnesium ion binding"/>
    <property type="evidence" value="ECO:0007669"/>
    <property type="project" value="UniProtKB-UniRule"/>
</dbReference>
<dbReference type="CDD" id="cd01170">
    <property type="entry name" value="THZ_kinase"/>
    <property type="match status" value="1"/>
</dbReference>
<evidence type="ECO:0000256" key="7">
    <source>
        <dbReference type="ARBA" id="ARBA00022777"/>
    </source>
</evidence>
<dbReference type="InterPro" id="IPR000417">
    <property type="entry name" value="Hyethyz_kinase"/>
</dbReference>
<comment type="similarity">
    <text evidence="11">Belongs to the Thz kinase family.</text>
</comment>
<name>A0A7L5BT40_9RHOB</name>
<evidence type="ECO:0000256" key="3">
    <source>
        <dbReference type="ARBA" id="ARBA00004868"/>
    </source>
</evidence>
<dbReference type="InterPro" id="IPR029056">
    <property type="entry name" value="Ribokinase-like"/>
</dbReference>
<dbReference type="KEGG" id="hdh:G5B40_03830"/>
<evidence type="ECO:0000256" key="2">
    <source>
        <dbReference type="ARBA" id="ARBA00001946"/>
    </source>
</evidence>
<dbReference type="GO" id="GO:0005524">
    <property type="term" value="F:ATP binding"/>
    <property type="evidence" value="ECO:0007669"/>
    <property type="project" value="UniProtKB-UniRule"/>
</dbReference>
<dbReference type="Proteomes" id="UP000503336">
    <property type="component" value="Chromosome"/>
</dbReference>
<comment type="pathway">
    <text evidence="3 11">Cofactor biosynthesis; thiamine diphosphate biosynthesis; 4-methyl-5-(2-phosphoethyl)-thiazole from 5-(2-hydroxyethyl)-4-methylthiazole: step 1/1.</text>
</comment>
<evidence type="ECO:0000313" key="13">
    <source>
        <dbReference type="Proteomes" id="UP000503336"/>
    </source>
</evidence>
<dbReference type="NCBIfam" id="NF006830">
    <property type="entry name" value="PRK09355.1"/>
    <property type="match status" value="1"/>
</dbReference>
<dbReference type="HAMAP" id="MF_00228">
    <property type="entry name" value="Thz_kinase"/>
    <property type="match status" value="1"/>
</dbReference>
<keyword evidence="6 11" id="KW-0547">Nucleotide-binding</keyword>
<keyword evidence="9 11" id="KW-0460">Magnesium</keyword>
<comment type="cofactor">
    <cofactor evidence="2 11">
        <name>Mg(2+)</name>
        <dbReference type="ChEBI" id="CHEBI:18420"/>
    </cofactor>
</comment>